<proteinExistence type="predicted"/>
<accession>A0A4V2QEB7</accession>
<evidence type="ECO:0000313" key="2">
    <source>
        <dbReference type="EMBL" id="TCL67407.1"/>
    </source>
</evidence>
<dbReference type="RefSeq" id="WP_165907992.1">
    <property type="nucleotide sequence ID" value="NZ_SLUN01000014.1"/>
</dbReference>
<keyword evidence="1" id="KW-0812">Transmembrane</keyword>
<dbReference type="EMBL" id="SLUN01000014">
    <property type="protein sequence ID" value="TCL67407.1"/>
    <property type="molecule type" value="Genomic_DNA"/>
</dbReference>
<keyword evidence="1" id="KW-0472">Membrane</keyword>
<gene>
    <name evidence="2" type="ORF">EDC14_101497</name>
</gene>
<keyword evidence="3" id="KW-1185">Reference proteome</keyword>
<dbReference type="AlphaFoldDB" id="A0A4V2QEB7"/>
<comment type="caution">
    <text evidence="2">The sequence shown here is derived from an EMBL/GenBank/DDBJ whole genome shotgun (WGS) entry which is preliminary data.</text>
</comment>
<protein>
    <submittedName>
        <fullName evidence="2">Uncharacterized protein</fullName>
    </submittedName>
</protein>
<name>A0A4V2QEB7_HYDET</name>
<keyword evidence="1" id="KW-1133">Transmembrane helix</keyword>
<sequence length="49" mass="5331">MARKTGCDNYPTKGSAVMGGYKNGIFDANLIWIILLLIIFCCLCGNGFN</sequence>
<feature type="transmembrane region" description="Helical" evidence="1">
    <location>
        <begin position="30"/>
        <end position="48"/>
    </location>
</feature>
<organism evidence="2 3">
    <name type="scientific">Hydrogenispora ethanolica</name>
    <dbReference type="NCBI Taxonomy" id="1082276"/>
    <lineage>
        <taxon>Bacteria</taxon>
        <taxon>Bacillati</taxon>
        <taxon>Bacillota</taxon>
        <taxon>Hydrogenispora</taxon>
    </lineage>
</organism>
<reference evidence="2 3" key="1">
    <citation type="submission" date="2019-03" db="EMBL/GenBank/DDBJ databases">
        <title>Genomic Encyclopedia of Type Strains, Phase IV (KMG-IV): sequencing the most valuable type-strain genomes for metagenomic binning, comparative biology and taxonomic classification.</title>
        <authorList>
            <person name="Goeker M."/>
        </authorList>
    </citation>
    <scope>NUCLEOTIDE SEQUENCE [LARGE SCALE GENOMIC DNA]</scope>
    <source>
        <strain evidence="2 3">LX-B</strain>
    </source>
</reference>
<evidence type="ECO:0000313" key="3">
    <source>
        <dbReference type="Proteomes" id="UP000295008"/>
    </source>
</evidence>
<evidence type="ECO:0000256" key="1">
    <source>
        <dbReference type="SAM" id="Phobius"/>
    </source>
</evidence>
<dbReference type="Proteomes" id="UP000295008">
    <property type="component" value="Unassembled WGS sequence"/>
</dbReference>